<feature type="region of interest" description="Disordered" evidence="1">
    <location>
        <begin position="57"/>
        <end position="97"/>
    </location>
</feature>
<name>A0ABQ4WVZ4_9ASTR</name>
<reference evidence="2" key="2">
    <citation type="submission" date="2022-01" db="EMBL/GenBank/DDBJ databases">
        <authorList>
            <person name="Yamashiro T."/>
            <person name="Shiraishi A."/>
            <person name="Satake H."/>
            <person name="Nakayama K."/>
        </authorList>
    </citation>
    <scope>NUCLEOTIDE SEQUENCE</scope>
</reference>
<evidence type="ECO:0000313" key="2">
    <source>
        <dbReference type="EMBL" id="GJS57077.1"/>
    </source>
</evidence>
<accession>A0ABQ4WVZ4</accession>
<reference evidence="2" key="1">
    <citation type="journal article" date="2022" name="Int. J. Mol. Sci.">
        <title>Draft Genome of Tanacetum Coccineum: Genomic Comparison of Closely Related Tanacetum-Family Plants.</title>
        <authorList>
            <person name="Yamashiro T."/>
            <person name="Shiraishi A."/>
            <person name="Nakayama K."/>
            <person name="Satake H."/>
        </authorList>
    </citation>
    <scope>NUCLEOTIDE SEQUENCE</scope>
</reference>
<evidence type="ECO:0000256" key="1">
    <source>
        <dbReference type="SAM" id="MobiDB-lite"/>
    </source>
</evidence>
<proteinExistence type="predicted"/>
<keyword evidence="3" id="KW-1185">Reference proteome</keyword>
<feature type="region of interest" description="Disordered" evidence="1">
    <location>
        <begin position="1"/>
        <end position="21"/>
    </location>
</feature>
<dbReference type="EMBL" id="BQNB010008980">
    <property type="protein sequence ID" value="GJS57077.1"/>
    <property type="molecule type" value="Genomic_DNA"/>
</dbReference>
<evidence type="ECO:0000313" key="3">
    <source>
        <dbReference type="Proteomes" id="UP001151760"/>
    </source>
</evidence>
<gene>
    <name evidence="2" type="ORF">Tco_0651861</name>
</gene>
<protein>
    <submittedName>
        <fullName evidence="2">Uncharacterized protein</fullName>
    </submittedName>
</protein>
<organism evidence="2 3">
    <name type="scientific">Tanacetum coccineum</name>
    <dbReference type="NCBI Taxonomy" id="301880"/>
    <lineage>
        <taxon>Eukaryota</taxon>
        <taxon>Viridiplantae</taxon>
        <taxon>Streptophyta</taxon>
        <taxon>Embryophyta</taxon>
        <taxon>Tracheophyta</taxon>
        <taxon>Spermatophyta</taxon>
        <taxon>Magnoliopsida</taxon>
        <taxon>eudicotyledons</taxon>
        <taxon>Gunneridae</taxon>
        <taxon>Pentapetalae</taxon>
        <taxon>asterids</taxon>
        <taxon>campanulids</taxon>
        <taxon>Asterales</taxon>
        <taxon>Asteraceae</taxon>
        <taxon>Asteroideae</taxon>
        <taxon>Anthemideae</taxon>
        <taxon>Anthemidinae</taxon>
        <taxon>Tanacetum</taxon>
    </lineage>
</organism>
<comment type="caution">
    <text evidence="2">The sequence shown here is derived from an EMBL/GenBank/DDBJ whole genome shotgun (WGS) entry which is preliminary data.</text>
</comment>
<dbReference type="Proteomes" id="UP001151760">
    <property type="component" value="Unassembled WGS sequence"/>
</dbReference>
<sequence>MRPRVPTKREGALPSDTVKNLKLDVNSTAPVLSARSYPTEDPQCSTRIHSSINAITICPKQPDKSQNNNPGGEEQEEKDNPKNINTNPSSPPDPSVSFVTEKVRKLNSFLESLSLVPQSSDTEYVCTKGDDGDIMFIEIIKKYDDSREEGPVVDENAETRELEVEYFDIFPTKSELAYHKYLMCGPIPSIFMRKPIITIKMSV</sequence>